<reference evidence="4" key="1">
    <citation type="journal article" date="2020" name="Nature">
        <title>Giant virus diversity and host interactions through global metagenomics.</title>
        <authorList>
            <person name="Schulz F."/>
            <person name="Roux S."/>
            <person name="Paez-Espino D."/>
            <person name="Jungbluth S."/>
            <person name="Walsh D.A."/>
            <person name="Denef V.J."/>
            <person name="McMahon K.D."/>
            <person name="Konstantinidis K.T."/>
            <person name="Eloe-Fadrosh E.A."/>
            <person name="Kyrpides N.C."/>
            <person name="Woyke T."/>
        </authorList>
    </citation>
    <scope>NUCLEOTIDE SEQUENCE</scope>
    <source>
        <strain evidence="4">GVMAG-M-3300025880-56</strain>
    </source>
</reference>
<dbReference type="AlphaFoldDB" id="A0A6C0JEK4"/>
<keyword evidence="2" id="KW-1133">Transmembrane helix</keyword>
<protein>
    <recommendedName>
        <fullName evidence="3">AAA+ ATPase domain-containing protein</fullName>
    </recommendedName>
</protein>
<dbReference type="InterPro" id="IPR027417">
    <property type="entry name" value="P-loop_NTPase"/>
</dbReference>
<dbReference type="InterPro" id="IPR003593">
    <property type="entry name" value="AAA+_ATPase"/>
</dbReference>
<comment type="similarity">
    <text evidence="1">Belongs to the AAA ATPase family. BCS1 subfamily.</text>
</comment>
<dbReference type="InterPro" id="IPR050747">
    <property type="entry name" value="Mitochondrial_chaperone_BCS1"/>
</dbReference>
<dbReference type="InterPro" id="IPR003960">
    <property type="entry name" value="ATPase_AAA_CS"/>
</dbReference>
<dbReference type="GO" id="GO:0016887">
    <property type="term" value="F:ATP hydrolysis activity"/>
    <property type="evidence" value="ECO:0007669"/>
    <property type="project" value="InterPro"/>
</dbReference>
<dbReference type="InterPro" id="IPR003959">
    <property type="entry name" value="ATPase_AAA_core"/>
</dbReference>
<organism evidence="4">
    <name type="scientific">viral metagenome</name>
    <dbReference type="NCBI Taxonomy" id="1070528"/>
    <lineage>
        <taxon>unclassified sequences</taxon>
        <taxon>metagenomes</taxon>
        <taxon>organismal metagenomes</taxon>
    </lineage>
</organism>
<keyword evidence="2" id="KW-0472">Membrane</keyword>
<dbReference type="PANTHER" id="PTHR23070">
    <property type="entry name" value="BCS1 AAA-TYPE ATPASE"/>
    <property type="match status" value="1"/>
</dbReference>
<dbReference type="Pfam" id="PF00004">
    <property type="entry name" value="AAA"/>
    <property type="match status" value="1"/>
</dbReference>
<dbReference type="PROSITE" id="PS00674">
    <property type="entry name" value="AAA"/>
    <property type="match status" value="1"/>
</dbReference>
<evidence type="ECO:0000313" key="4">
    <source>
        <dbReference type="EMBL" id="QHU02074.1"/>
    </source>
</evidence>
<evidence type="ECO:0000259" key="3">
    <source>
        <dbReference type="SMART" id="SM00382"/>
    </source>
</evidence>
<proteinExistence type="inferred from homology"/>
<evidence type="ECO:0000256" key="1">
    <source>
        <dbReference type="ARBA" id="ARBA00007448"/>
    </source>
</evidence>
<evidence type="ECO:0000256" key="2">
    <source>
        <dbReference type="SAM" id="Phobius"/>
    </source>
</evidence>
<dbReference type="Gene3D" id="3.40.50.300">
    <property type="entry name" value="P-loop containing nucleotide triphosphate hydrolases"/>
    <property type="match status" value="1"/>
</dbReference>
<dbReference type="SUPFAM" id="SSF52540">
    <property type="entry name" value="P-loop containing nucleoside triphosphate hydrolases"/>
    <property type="match status" value="1"/>
</dbReference>
<name>A0A6C0JEK4_9ZZZZ</name>
<feature type="domain" description="AAA+ ATPase" evidence="3">
    <location>
        <begin position="244"/>
        <end position="426"/>
    </location>
</feature>
<dbReference type="GO" id="GO:0005524">
    <property type="term" value="F:ATP binding"/>
    <property type="evidence" value="ECO:0007669"/>
    <property type="project" value="InterPro"/>
</dbReference>
<accession>A0A6C0JEK4</accession>
<sequence>MANSFSEIMTSSMIFQFKTNNVILDTIINSIIIISISYLATNFTYLKIYIIEVFKKLFYQNNSILIIGYIVKTEYIYCSFSEKFNSILNKINKLNCNEAGIYRLKETDTKSKKEDFFVEQKDSFKVEKNVYIKIYTSNEILKDKVLEEIKIEVYSKVLSMNDLKQTMNTWLKDYRLENNLDNDNLKYFIHKNNKEETYNNYHEYNFTSNKNFKNVFFEGKKDLINKIDYFENNEQWYKTKGIPYTLGMMFHGKPGCGKTSIIKAISNYTHRHIFAVKLDKIKNFNELVDIFYNIDINCKRVPINKRLFIIEDIDCTKFKELIKTRSTDEQFTVKNSDFLTKEMLYGEKSSIFPGQTVTNDKNLLLTKILNDLSENLTLSDILNVLDGILEIDGRMLIITTNYPEKIDEALLRPGRIDIKIELKEATSEIIKCMYEYFYDTKYTSNKNIPNKVWTPSEIIQIFIQNIDNPTLAINTICK</sequence>
<dbReference type="SMART" id="SM00382">
    <property type="entry name" value="AAA"/>
    <property type="match status" value="1"/>
</dbReference>
<keyword evidence="2" id="KW-0812">Transmembrane</keyword>
<feature type="transmembrane region" description="Helical" evidence="2">
    <location>
        <begin position="21"/>
        <end position="40"/>
    </location>
</feature>
<dbReference type="EMBL" id="MN740352">
    <property type="protein sequence ID" value="QHU02074.1"/>
    <property type="molecule type" value="Genomic_DNA"/>
</dbReference>